<dbReference type="STRING" id="69896.S284_02660"/>
<feature type="transmembrane region" description="Helical" evidence="5">
    <location>
        <begin position="121"/>
        <end position="139"/>
    </location>
</feature>
<dbReference type="Pfam" id="PF02361">
    <property type="entry name" value="CbiQ"/>
    <property type="match status" value="1"/>
</dbReference>
<sequence>MNQNFIFGSQKQTTFIHQIQGATKLFFLLLTSIACMVVYHVWFLLLIAFLSLLLLFFSQIKWNQVSGVLKGFFFYLLINNFIIFFFFPKHGAVLYNSNTPLFKSSIIIITREQLFYQLNLILKYFCIIPLFLIFILTTNPSELASSLNKWGVSYKISYALALTIRYIPEIQMDFNNIKAFQQARVLTSLKKKNFIVKMCQKIKKIAQVIVPLIFLNLEKIDTIANALELRRFGKNKKRTWYYQTFFRFGDSLTLILGLTLLLLSIYLLNIHGRFYYPF</sequence>
<evidence type="ECO:0000313" key="6">
    <source>
        <dbReference type="EMBL" id="RMI88938.1"/>
    </source>
</evidence>
<dbReference type="RefSeq" id="WP_122225355.1">
    <property type="nucleotide sequence ID" value="NZ_MPBG01000002.1"/>
</dbReference>
<keyword evidence="7" id="KW-1185">Reference proteome</keyword>
<keyword evidence="3 5" id="KW-1133">Transmembrane helix</keyword>
<reference evidence="7" key="1">
    <citation type="submission" date="2016-11" db="EMBL/GenBank/DDBJ databases">
        <title>Genome sequence of Candidatus Phytoplasma solani strain SA-1.</title>
        <authorList>
            <person name="Haryono M."/>
            <person name="Samarzija I."/>
            <person name="Seruga Music M."/>
            <person name="Hogenhout S."/>
            <person name="Kuo C.-H."/>
        </authorList>
    </citation>
    <scope>NUCLEOTIDE SEQUENCE [LARGE SCALE GENOMIC DNA]</scope>
    <source>
        <strain evidence="7">SA-1</strain>
    </source>
</reference>
<evidence type="ECO:0000256" key="1">
    <source>
        <dbReference type="ARBA" id="ARBA00004141"/>
    </source>
</evidence>
<dbReference type="GO" id="GO:0005886">
    <property type="term" value="C:plasma membrane"/>
    <property type="evidence" value="ECO:0007669"/>
    <property type="project" value="TreeGrafter"/>
</dbReference>
<evidence type="ECO:0000256" key="3">
    <source>
        <dbReference type="ARBA" id="ARBA00022989"/>
    </source>
</evidence>
<dbReference type="PANTHER" id="PTHR33514">
    <property type="entry name" value="PROTEIN ABCI12, CHLOROPLASTIC"/>
    <property type="match status" value="1"/>
</dbReference>
<feature type="transmembrane region" description="Helical" evidence="5">
    <location>
        <begin position="25"/>
        <end position="56"/>
    </location>
</feature>
<evidence type="ECO:0000256" key="2">
    <source>
        <dbReference type="ARBA" id="ARBA00022692"/>
    </source>
</evidence>
<accession>A0A421NY62</accession>
<protein>
    <submittedName>
        <fullName evidence="6">ABC-type transport system, permease component</fullName>
    </submittedName>
</protein>
<feature type="transmembrane region" description="Helical" evidence="5">
    <location>
        <begin position="245"/>
        <end position="268"/>
    </location>
</feature>
<dbReference type="InterPro" id="IPR003339">
    <property type="entry name" value="ABC/ECF_trnsptr_transmembrane"/>
</dbReference>
<comment type="caution">
    <text evidence="6">The sequence shown here is derived from an EMBL/GenBank/DDBJ whole genome shotgun (WGS) entry which is preliminary data.</text>
</comment>
<proteinExistence type="predicted"/>
<comment type="subcellular location">
    <subcellularLocation>
        <location evidence="1">Membrane</location>
        <topology evidence="1">Multi-pass membrane protein</topology>
    </subcellularLocation>
</comment>
<dbReference type="Proteomes" id="UP000283896">
    <property type="component" value="Unassembled WGS sequence"/>
</dbReference>
<evidence type="ECO:0000256" key="5">
    <source>
        <dbReference type="SAM" id="Phobius"/>
    </source>
</evidence>
<gene>
    <name evidence="6" type="ORF">PSSA1_v1c1430</name>
</gene>
<keyword evidence="2 5" id="KW-0812">Transmembrane</keyword>
<keyword evidence="4 5" id="KW-0472">Membrane</keyword>
<dbReference type="OrthoDB" id="8635523at2"/>
<dbReference type="PANTHER" id="PTHR33514:SF1">
    <property type="entry name" value="ABC TRANSPORTER PERMEASE"/>
    <property type="match status" value="1"/>
</dbReference>
<dbReference type="CDD" id="cd16914">
    <property type="entry name" value="EcfT"/>
    <property type="match status" value="1"/>
</dbReference>
<evidence type="ECO:0000256" key="4">
    <source>
        <dbReference type="ARBA" id="ARBA00023136"/>
    </source>
</evidence>
<name>A0A421NY62_9MOLU</name>
<feature type="transmembrane region" description="Helical" evidence="5">
    <location>
        <begin position="68"/>
        <end position="87"/>
    </location>
</feature>
<organism evidence="6 7">
    <name type="scientific">Candidatus Phytoplasma solani</name>
    <dbReference type="NCBI Taxonomy" id="69896"/>
    <lineage>
        <taxon>Bacteria</taxon>
        <taxon>Bacillati</taxon>
        <taxon>Mycoplasmatota</taxon>
        <taxon>Mollicutes</taxon>
        <taxon>Acholeplasmatales</taxon>
        <taxon>Acholeplasmataceae</taxon>
        <taxon>Candidatus Phytoplasma</taxon>
        <taxon>16SrXII (Stolbur group)</taxon>
    </lineage>
</organism>
<dbReference type="AlphaFoldDB" id="A0A421NY62"/>
<evidence type="ECO:0000313" key="7">
    <source>
        <dbReference type="Proteomes" id="UP000283896"/>
    </source>
</evidence>
<dbReference type="EMBL" id="MPBG01000002">
    <property type="protein sequence ID" value="RMI88938.1"/>
    <property type="molecule type" value="Genomic_DNA"/>
</dbReference>